<keyword evidence="2" id="KW-0560">Oxidoreductase</keyword>
<dbReference type="Gene3D" id="3.40.50.720">
    <property type="entry name" value="NAD(P)-binding Rossmann-like Domain"/>
    <property type="match status" value="1"/>
</dbReference>
<reference evidence="5 6" key="1">
    <citation type="submission" date="2019-04" db="EMBL/GenBank/DDBJ databases">
        <authorList>
            <person name="Jiang L."/>
        </authorList>
    </citation>
    <scope>NUCLEOTIDE SEQUENCE [LARGE SCALE GENOMIC DNA]</scope>
    <source>
        <strain evidence="5 6">YIM 131853</strain>
    </source>
</reference>
<dbReference type="Proteomes" id="UP000309133">
    <property type="component" value="Unassembled WGS sequence"/>
</dbReference>
<proteinExistence type="inferred from homology"/>
<dbReference type="PROSITE" id="PS00061">
    <property type="entry name" value="ADH_SHORT"/>
    <property type="match status" value="1"/>
</dbReference>
<sequence length="277" mass="29112">MPEQKTWFITGANRGLGAAIATAALNAGHRVAATARNPETVTAALGDSPNLLALPLDITDDAQADAAVAAAVDRFGSIDVLVNNAGYGQLGVFEETSMSLIRKQFDTNTFGTMNITRAALPTMRAQGAGHIFTITSISGTVGVVGSGTYSASKFAVEGWMESLALELAPFGISATIVEPGYFKTDFLDTSSVAYGDIVVDAYAEESAQFRRSQDEMNHQQVGDPAKLAAALLTLAEIDTPPLRFTAGADAVHVVGEIVLPKRQSDLDTWRDLSSSLA</sequence>
<comment type="caution">
    <text evidence="5">The sequence shown here is derived from an EMBL/GenBank/DDBJ whole genome shotgun (WGS) entry which is preliminary data.</text>
</comment>
<name>A0A4S4FSF2_9MICO</name>
<dbReference type="PRINTS" id="PR00080">
    <property type="entry name" value="SDRFAMILY"/>
</dbReference>
<protein>
    <submittedName>
        <fullName evidence="5">SDR family NAD(P)-dependent oxidoreductase</fullName>
    </submittedName>
</protein>
<evidence type="ECO:0000259" key="4">
    <source>
        <dbReference type="SMART" id="SM00822"/>
    </source>
</evidence>
<dbReference type="PANTHER" id="PTHR43976:SF16">
    <property type="entry name" value="SHORT-CHAIN DEHYDROGENASE_REDUCTASE FAMILY PROTEIN"/>
    <property type="match status" value="1"/>
</dbReference>
<dbReference type="CDD" id="cd05374">
    <property type="entry name" value="17beta-HSD-like_SDR_c"/>
    <property type="match status" value="1"/>
</dbReference>
<accession>A0A4S4FSF2</accession>
<dbReference type="SMART" id="SM00822">
    <property type="entry name" value="PKS_KR"/>
    <property type="match status" value="1"/>
</dbReference>
<dbReference type="PRINTS" id="PR00081">
    <property type="entry name" value="GDHRDH"/>
</dbReference>
<dbReference type="AlphaFoldDB" id="A0A4S4FSF2"/>
<evidence type="ECO:0000313" key="5">
    <source>
        <dbReference type="EMBL" id="THG32832.1"/>
    </source>
</evidence>
<gene>
    <name evidence="5" type="ORF">E6C64_00155</name>
</gene>
<dbReference type="GO" id="GO:0016491">
    <property type="term" value="F:oxidoreductase activity"/>
    <property type="evidence" value="ECO:0007669"/>
    <property type="project" value="UniProtKB-KW"/>
</dbReference>
<keyword evidence="6" id="KW-1185">Reference proteome</keyword>
<dbReference type="InterPro" id="IPR057326">
    <property type="entry name" value="KR_dom"/>
</dbReference>
<dbReference type="SUPFAM" id="SSF51735">
    <property type="entry name" value="NAD(P)-binding Rossmann-fold domains"/>
    <property type="match status" value="1"/>
</dbReference>
<feature type="domain" description="Ketoreductase" evidence="4">
    <location>
        <begin position="5"/>
        <end position="180"/>
    </location>
</feature>
<dbReference type="InterPro" id="IPR020904">
    <property type="entry name" value="Sc_DH/Rdtase_CS"/>
</dbReference>
<evidence type="ECO:0000256" key="3">
    <source>
        <dbReference type="RuleBase" id="RU000363"/>
    </source>
</evidence>
<dbReference type="EMBL" id="SSSM01000001">
    <property type="protein sequence ID" value="THG32832.1"/>
    <property type="molecule type" value="Genomic_DNA"/>
</dbReference>
<evidence type="ECO:0000313" key="6">
    <source>
        <dbReference type="Proteomes" id="UP000309133"/>
    </source>
</evidence>
<dbReference type="InterPro" id="IPR002347">
    <property type="entry name" value="SDR_fam"/>
</dbReference>
<dbReference type="InterPro" id="IPR051911">
    <property type="entry name" value="SDR_oxidoreductase"/>
</dbReference>
<dbReference type="OrthoDB" id="9792003at2"/>
<evidence type="ECO:0000256" key="1">
    <source>
        <dbReference type="ARBA" id="ARBA00006484"/>
    </source>
</evidence>
<evidence type="ECO:0000256" key="2">
    <source>
        <dbReference type="ARBA" id="ARBA00023002"/>
    </source>
</evidence>
<dbReference type="Pfam" id="PF00106">
    <property type="entry name" value="adh_short"/>
    <property type="match status" value="1"/>
</dbReference>
<dbReference type="RefSeq" id="WP_136425613.1">
    <property type="nucleotide sequence ID" value="NZ_SSSM01000001.1"/>
</dbReference>
<comment type="similarity">
    <text evidence="1 3">Belongs to the short-chain dehydrogenases/reductases (SDR) family.</text>
</comment>
<dbReference type="InterPro" id="IPR036291">
    <property type="entry name" value="NAD(P)-bd_dom_sf"/>
</dbReference>
<organism evidence="5 6">
    <name type="scientific">Naasia lichenicola</name>
    <dbReference type="NCBI Taxonomy" id="2565933"/>
    <lineage>
        <taxon>Bacteria</taxon>
        <taxon>Bacillati</taxon>
        <taxon>Actinomycetota</taxon>
        <taxon>Actinomycetes</taxon>
        <taxon>Micrococcales</taxon>
        <taxon>Microbacteriaceae</taxon>
        <taxon>Naasia</taxon>
    </lineage>
</organism>
<dbReference type="PANTHER" id="PTHR43976">
    <property type="entry name" value="SHORT CHAIN DEHYDROGENASE"/>
    <property type="match status" value="1"/>
</dbReference>